<sequence length="473" mass="53374">MVKLGSNAVVGLTLATAGAGWVIYLIYKDRKKRKGRRLENENSSPPVLHSTVGPHGNISSSARDLESQASRVCAVLRETGGRGLMPEQQVELWNQLDTMLQCVIELKTEVADLRKGLEGIVVQIVKEVKSSVEESQKATRKRRHFFTRERSDSMSSSSIYFNASAGAASVYDGESEGGYTTANAESDYNGETDKETNRDTEEEDDDEGVSCATVKALRRDSLSLDDEDPIAQLTTELPDDEFNLLLETSDRLHTGTIQDHTEGFQLLLSNKPMYKEKKEFLWRLARSYKDMYEITEDKDEKQSYAEQGREEAEAALQRDDQCAECHKWFAVLTGLTSHYESMHGRLKSGYIFKEHIDKAIALKSNDPMCYYLLGRWCYDVSNLGWLERKAASAIYETPPTATVHDALQNFLKTEELSPGYSKTARLYTAKCYKDLGNNSAAQHWAELTSKMTCVSNEDIHNENLEEMLETLRE</sequence>
<evidence type="ECO:0000256" key="18">
    <source>
        <dbReference type="SAM" id="MobiDB-lite"/>
    </source>
</evidence>
<dbReference type="PROSITE" id="PS00028">
    <property type="entry name" value="ZINC_FINGER_C2H2_1"/>
    <property type="match status" value="1"/>
</dbReference>
<evidence type="ECO:0000256" key="13">
    <source>
        <dbReference type="ARBA" id="ARBA00038360"/>
    </source>
</evidence>
<evidence type="ECO:0000313" key="22">
    <source>
        <dbReference type="Proteomes" id="UP001230051"/>
    </source>
</evidence>
<keyword evidence="22" id="KW-1185">Reference proteome</keyword>
<evidence type="ECO:0000256" key="3">
    <source>
        <dbReference type="ARBA" id="ARBA00004647"/>
    </source>
</evidence>
<comment type="caution">
    <text evidence="21">The sequence shown here is derived from an EMBL/GenBank/DDBJ whole genome shotgun (WGS) entry which is preliminary data.</text>
</comment>
<evidence type="ECO:0000256" key="16">
    <source>
        <dbReference type="ARBA" id="ARBA00041960"/>
    </source>
</evidence>
<organism evidence="21 22">
    <name type="scientific">Acipenser oxyrinchus oxyrinchus</name>
    <dbReference type="NCBI Taxonomy" id="40147"/>
    <lineage>
        <taxon>Eukaryota</taxon>
        <taxon>Metazoa</taxon>
        <taxon>Chordata</taxon>
        <taxon>Craniata</taxon>
        <taxon>Vertebrata</taxon>
        <taxon>Euteleostomi</taxon>
        <taxon>Actinopterygii</taxon>
        <taxon>Chondrostei</taxon>
        <taxon>Acipenseriformes</taxon>
        <taxon>Acipenseridae</taxon>
        <taxon>Acipenser</taxon>
    </lineage>
</organism>
<evidence type="ECO:0000256" key="11">
    <source>
        <dbReference type="ARBA" id="ARBA00023212"/>
    </source>
</evidence>
<dbReference type="Pfam" id="PF21033">
    <property type="entry name" value="RMD1-3"/>
    <property type="match status" value="1"/>
</dbReference>
<keyword evidence="10 19" id="KW-0472">Membrane</keyword>
<evidence type="ECO:0000256" key="8">
    <source>
        <dbReference type="ARBA" id="ARBA00023054"/>
    </source>
</evidence>
<protein>
    <recommendedName>
        <fullName evidence="14">Regulator of microtubule dynamics protein 3</fullName>
    </recommendedName>
    <alternativeName>
        <fullName evidence="15">Protein FAM82A2</fullName>
    </alternativeName>
    <alternativeName>
        <fullName evidence="16">Protein FAM82C</fullName>
    </alternativeName>
</protein>
<evidence type="ECO:0000256" key="10">
    <source>
        <dbReference type="ARBA" id="ARBA00023136"/>
    </source>
</evidence>
<feature type="region of interest" description="Disordered" evidence="18">
    <location>
        <begin position="171"/>
        <end position="209"/>
    </location>
</feature>
<feature type="transmembrane region" description="Helical" evidence="19">
    <location>
        <begin position="6"/>
        <end position="27"/>
    </location>
</feature>
<dbReference type="GO" id="GO:0008270">
    <property type="term" value="F:zinc ion binding"/>
    <property type="evidence" value="ECO:0007669"/>
    <property type="project" value="UniProtKB-KW"/>
</dbReference>
<keyword evidence="5 19" id="KW-0812">Transmembrane</keyword>
<dbReference type="InterPro" id="IPR011990">
    <property type="entry name" value="TPR-like_helical_dom_sf"/>
</dbReference>
<gene>
    <name evidence="21" type="primary">rmdn3</name>
    <name evidence="21" type="ORF">AOXY_G20721</name>
</gene>
<feature type="region of interest" description="Disordered" evidence="18">
    <location>
        <begin position="35"/>
        <end position="65"/>
    </location>
</feature>
<dbReference type="PANTHER" id="PTHR16056">
    <property type="entry name" value="REGULATOR OF MICROTUBULE DYNAMICS PROTEIN"/>
    <property type="match status" value="1"/>
</dbReference>
<dbReference type="AlphaFoldDB" id="A0AAD8D3L3"/>
<reference evidence="21" key="1">
    <citation type="submission" date="2022-02" db="EMBL/GenBank/DDBJ databases">
        <title>Atlantic sturgeon de novo genome assembly.</title>
        <authorList>
            <person name="Stock M."/>
            <person name="Klopp C."/>
            <person name="Guiguen Y."/>
            <person name="Cabau C."/>
            <person name="Parinello H."/>
            <person name="Santidrian Yebra-Pimentel E."/>
            <person name="Kuhl H."/>
            <person name="Dirks R.P."/>
            <person name="Guessner J."/>
            <person name="Wuertz S."/>
            <person name="Du K."/>
            <person name="Schartl M."/>
        </authorList>
    </citation>
    <scope>NUCLEOTIDE SEQUENCE</scope>
    <source>
        <strain evidence="21">STURGEONOMICS-FGT-2020</strain>
        <tissue evidence="21">Whole blood</tissue>
    </source>
</reference>
<dbReference type="EMBL" id="JAGXEW010000020">
    <property type="protein sequence ID" value="KAK1160498.1"/>
    <property type="molecule type" value="Genomic_DNA"/>
</dbReference>
<comment type="similarity">
    <text evidence="13">Belongs to the RMDN family.</text>
</comment>
<keyword evidence="17" id="KW-0863">Zinc-finger</keyword>
<accession>A0AAD8D3L3</accession>
<evidence type="ECO:0000313" key="21">
    <source>
        <dbReference type="EMBL" id="KAK1160498.1"/>
    </source>
</evidence>
<dbReference type="InterPro" id="IPR049039">
    <property type="entry name" value="RMD1-3_a_helical_rpt"/>
</dbReference>
<dbReference type="GO" id="GO:0005634">
    <property type="term" value="C:nucleus"/>
    <property type="evidence" value="ECO:0007669"/>
    <property type="project" value="UniProtKB-SubCell"/>
</dbReference>
<keyword evidence="9" id="KW-0496">Mitochondrion</keyword>
<keyword evidence="6" id="KW-1000">Mitochondrion outer membrane</keyword>
<evidence type="ECO:0000256" key="19">
    <source>
        <dbReference type="SAM" id="Phobius"/>
    </source>
</evidence>
<dbReference type="PANTHER" id="PTHR16056:SF18">
    <property type="entry name" value="REGULATOR OF MICROTUBULE DYNAMICS PROTEIN 3"/>
    <property type="match status" value="1"/>
</dbReference>
<comment type="subcellular location">
    <subcellularLocation>
        <location evidence="3">Cytoplasm</location>
        <location evidence="3">Cytoskeleton</location>
        <location evidence="3">Spindle pole</location>
    </subcellularLocation>
    <subcellularLocation>
        <location evidence="2">Mitochondrion outer membrane</location>
        <topology evidence="2">Single-pass membrane protein</topology>
    </subcellularLocation>
    <subcellularLocation>
        <location evidence="1">Nucleus</location>
    </subcellularLocation>
</comment>
<keyword evidence="17" id="KW-0479">Metal-binding</keyword>
<keyword evidence="12" id="KW-0539">Nucleus</keyword>
<evidence type="ECO:0000256" key="12">
    <source>
        <dbReference type="ARBA" id="ARBA00023242"/>
    </source>
</evidence>
<evidence type="ECO:0000259" key="20">
    <source>
        <dbReference type="PROSITE" id="PS50157"/>
    </source>
</evidence>
<dbReference type="InterPro" id="IPR013087">
    <property type="entry name" value="Znf_C2H2_type"/>
</dbReference>
<dbReference type="GO" id="GO:0097431">
    <property type="term" value="C:mitotic spindle pole"/>
    <property type="evidence" value="ECO:0007669"/>
    <property type="project" value="TreeGrafter"/>
</dbReference>
<evidence type="ECO:0000256" key="9">
    <source>
        <dbReference type="ARBA" id="ARBA00023128"/>
    </source>
</evidence>
<keyword evidence="7 19" id="KW-1133">Transmembrane helix</keyword>
<evidence type="ECO:0000256" key="7">
    <source>
        <dbReference type="ARBA" id="ARBA00022989"/>
    </source>
</evidence>
<evidence type="ECO:0000256" key="6">
    <source>
        <dbReference type="ARBA" id="ARBA00022787"/>
    </source>
</evidence>
<dbReference type="Proteomes" id="UP001230051">
    <property type="component" value="Unassembled WGS sequence"/>
</dbReference>
<dbReference type="PROSITE" id="PS50157">
    <property type="entry name" value="ZINC_FINGER_C2H2_2"/>
    <property type="match status" value="1"/>
</dbReference>
<evidence type="ECO:0000256" key="17">
    <source>
        <dbReference type="PROSITE-ProRule" id="PRU00042"/>
    </source>
</evidence>
<evidence type="ECO:0000256" key="14">
    <source>
        <dbReference type="ARBA" id="ARBA00039962"/>
    </source>
</evidence>
<keyword evidence="8" id="KW-0175">Coiled coil</keyword>
<keyword evidence="11" id="KW-0206">Cytoskeleton</keyword>
<dbReference type="GO" id="GO:0005876">
    <property type="term" value="C:spindle microtubule"/>
    <property type="evidence" value="ECO:0007669"/>
    <property type="project" value="TreeGrafter"/>
</dbReference>
<keyword evidence="17" id="KW-0862">Zinc</keyword>
<dbReference type="Gene3D" id="1.25.40.10">
    <property type="entry name" value="Tetratricopeptide repeat domain"/>
    <property type="match status" value="1"/>
</dbReference>
<evidence type="ECO:0000256" key="15">
    <source>
        <dbReference type="ARBA" id="ARBA00041608"/>
    </source>
</evidence>
<keyword evidence="4" id="KW-0963">Cytoplasm</keyword>
<evidence type="ECO:0000256" key="5">
    <source>
        <dbReference type="ARBA" id="ARBA00022692"/>
    </source>
</evidence>
<dbReference type="SUPFAM" id="SSF48452">
    <property type="entry name" value="TPR-like"/>
    <property type="match status" value="1"/>
</dbReference>
<feature type="domain" description="C2H2-type" evidence="20">
    <location>
        <begin position="320"/>
        <end position="348"/>
    </location>
</feature>
<evidence type="ECO:0000256" key="2">
    <source>
        <dbReference type="ARBA" id="ARBA00004572"/>
    </source>
</evidence>
<evidence type="ECO:0000256" key="1">
    <source>
        <dbReference type="ARBA" id="ARBA00004123"/>
    </source>
</evidence>
<dbReference type="GO" id="GO:0008017">
    <property type="term" value="F:microtubule binding"/>
    <property type="evidence" value="ECO:0007669"/>
    <property type="project" value="TreeGrafter"/>
</dbReference>
<name>A0AAD8D3L3_ACIOX</name>
<dbReference type="GO" id="GO:0005741">
    <property type="term" value="C:mitochondrial outer membrane"/>
    <property type="evidence" value="ECO:0007669"/>
    <property type="project" value="UniProtKB-SubCell"/>
</dbReference>
<proteinExistence type="inferred from homology"/>
<evidence type="ECO:0000256" key="4">
    <source>
        <dbReference type="ARBA" id="ARBA00022490"/>
    </source>
</evidence>